<sequence length="119" mass="14070">MISLEINAQDCNGTNKREKKVLKLINSLPEILIENQFRKSAHSATFLKAYIQKIPTNTDHNYYVSISEEKGERLFTYDWYKVNSGTYVISYYDMINNKTMSLKEWRMHNKQLSKHKTLS</sequence>
<evidence type="ECO:0000313" key="1">
    <source>
        <dbReference type="EMBL" id="ASU35053.1"/>
    </source>
</evidence>
<dbReference type="AlphaFoldDB" id="A0A223NYW7"/>
<evidence type="ECO:0000313" key="2">
    <source>
        <dbReference type="Proteomes" id="UP000215002"/>
    </source>
</evidence>
<organism evidence="1 2">
    <name type="scientific">Mucilaginibacter xinganensis</name>
    <dbReference type="NCBI Taxonomy" id="1234841"/>
    <lineage>
        <taxon>Bacteria</taxon>
        <taxon>Pseudomonadati</taxon>
        <taxon>Bacteroidota</taxon>
        <taxon>Sphingobacteriia</taxon>
        <taxon>Sphingobacteriales</taxon>
        <taxon>Sphingobacteriaceae</taxon>
        <taxon>Mucilaginibacter</taxon>
    </lineage>
</organism>
<keyword evidence="2" id="KW-1185">Reference proteome</keyword>
<dbReference type="EMBL" id="CP022743">
    <property type="protein sequence ID" value="ASU35053.1"/>
    <property type="molecule type" value="Genomic_DNA"/>
</dbReference>
<dbReference type="KEGG" id="muc:MuYL_3168"/>
<dbReference type="Proteomes" id="UP000215002">
    <property type="component" value="Chromosome"/>
</dbReference>
<protein>
    <submittedName>
        <fullName evidence="1">Uncharacterized protein</fullName>
    </submittedName>
</protein>
<name>A0A223NYW7_9SPHI</name>
<proteinExistence type="predicted"/>
<reference evidence="1 2" key="1">
    <citation type="submission" date="2017-08" db="EMBL/GenBank/DDBJ databases">
        <title>Complete genome sequence of Mucilaginibacter sp. strain BJC16-A31.</title>
        <authorList>
            <consortium name="Henan University of Science and Technology"/>
            <person name="You X."/>
        </authorList>
    </citation>
    <scope>NUCLEOTIDE SEQUENCE [LARGE SCALE GENOMIC DNA]</scope>
    <source>
        <strain evidence="1 2">BJC16-A31</strain>
    </source>
</reference>
<gene>
    <name evidence="1" type="ORF">MuYL_3168</name>
</gene>
<accession>A0A223NYW7</accession>